<dbReference type="EMBL" id="JTAK01000006">
    <property type="protein sequence ID" value="KHO63924.1"/>
    <property type="molecule type" value="Genomic_DNA"/>
</dbReference>
<sequence length="160" mass="18018">MLERCRNAQERWGGVHELIDRWLRERQDLVTELVGLGKGVEPGAQGAEALRGLCQIMLDYVSAWHFGVYEQLLIEAREFNDQRGLEVASQIQPRIEAITAQVVAFNDRCPAGRCASDPALAGELQQLGRLFCERFELEDCLIEVLHNAHRQKAQAVAGHQ</sequence>
<dbReference type="InterPro" id="IPR007448">
    <property type="entry name" value="Sigma70_reg_Rsd_AlgQ"/>
</dbReference>
<reference evidence="4 5" key="1">
    <citation type="submission" date="2014-11" db="EMBL/GenBank/DDBJ databases">
        <title>Genome sequence of Pseudomonas tuomuerensis JCM 14085.</title>
        <authorList>
            <person name="Shin S.-K."/>
            <person name="Yi H."/>
        </authorList>
    </citation>
    <scope>NUCLEOTIDE SEQUENCE [LARGE SCALE GENOMIC DNA]</scope>
    <source>
        <strain evidence="4 5">JCM 14085</strain>
    </source>
</reference>
<comment type="similarity">
    <text evidence="3">Belongs to the Rsd/AlgQ family.</text>
</comment>
<dbReference type="RefSeq" id="WP_039607171.1">
    <property type="nucleotide sequence ID" value="NZ_FMUP01000004.1"/>
</dbReference>
<dbReference type="GO" id="GO:0006355">
    <property type="term" value="P:regulation of DNA-templated transcription"/>
    <property type="evidence" value="ECO:0007669"/>
    <property type="project" value="InterPro"/>
</dbReference>
<dbReference type="InterPro" id="IPR038309">
    <property type="entry name" value="Rsd/AlgQ_sf"/>
</dbReference>
<keyword evidence="1 3" id="KW-0805">Transcription regulation</keyword>
<organism evidence="4 5">
    <name type="scientific">Pseudomonas flexibilis</name>
    <dbReference type="NCBI Taxonomy" id="706570"/>
    <lineage>
        <taxon>Bacteria</taxon>
        <taxon>Pseudomonadati</taxon>
        <taxon>Pseudomonadota</taxon>
        <taxon>Gammaproteobacteria</taxon>
        <taxon>Pseudomonadales</taxon>
        <taxon>Pseudomonadaceae</taxon>
        <taxon>Pseudomonas</taxon>
    </lineage>
</organism>
<comment type="caution">
    <text evidence="4">The sequence shown here is derived from an EMBL/GenBank/DDBJ whole genome shotgun (WGS) entry which is preliminary data.</text>
</comment>
<dbReference type="STRING" id="706570.PT85_15700"/>
<dbReference type="Proteomes" id="UP000030980">
    <property type="component" value="Unassembled WGS sequence"/>
</dbReference>
<evidence type="ECO:0000256" key="1">
    <source>
        <dbReference type="ARBA" id="ARBA00023015"/>
    </source>
</evidence>
<gene>
    <name evidence="4" type="ORF">PT85_15700</name>
</gene>
<dbReference type="Gene3D" id="1.20.120.1370">
    <property type="entry name" value="Regulator of RNA polymerase sigma(70) subunit, domain 4"/>
    <property type="match status" value="1"/>
</dbReference>
<dbReference type="AlphaFoldDB" id="A0A0B3BTC6"/>
<protein>
    <submittedName>
        <fullName evidence="4">Transcriptional regulator</fullName>
    </submittedName>
</protein>
<dbReference type="OrthoDB" id="5567237at2"/>
<accession>A0A0B3BTC6</accession>
<evidence type="ECO:0000256" key="3">
    <source>
        <dbReference type="RuleBase" id="RU004409"/>
    </source>
</evidence>
<evidence type="ECO:0000256" key="2">
    <source>
        <dbReference type="ARBA" id="ARBA00023163"/>
    </source>
</evidence>
<keyword evidence="2 3" id="KW-0804">Transcription</keyword>
<name>A0A0B3BTC6_9PSED</name>
<evidence type="ECO:0000313" key="4">
    <source>
        <dbReference type="EMBL" id="KHO63924.1"/>
    </source>
</evidence>
<proteinExistence type="inferred from homology"/>
<dbReference type="PIRSF" id="PIRSF016548">
    <property type="entry name" value="Rsd_AlgQ"/>
    <property type="match status" value="1"/>
</dbReference>
<evidence type="ECO:0000313" key="5">
    <source>
        <dbReference type="Proteomes" id="UP000030980"/>
    </source>
</evidence>
<dbReference type="NCBIfam" id="NF008723">
    <property type="entry name" value="PRK11718.1"/>
    <property type="match status" value="1"/>
</dbReference>
<dbReference type="Pfam" id="PF04353">
    <property type="entry name" value="Rsd_AlgQ"/>
    <property type="match status" value="1"/>
</dbReference>
<keyword evidence="5" id="KW-1185">Reference proteome</keyword>